<organism evidence="2 3">
    <name type="scientific">Scophthalmus maximus</name>
    <name type="common">Turbot</name>
    <name type="synonym">Psetta maxima</name>
    <dbReference type="NCBI Taxonomy" id="52904"/>
    <lineage>
        <taxon>Eukaryota</taxon>
        <taxon>Metazoa</taxon>
        <taxon>Chordata</taxon>
        <taxon>Craniata</taxon>
        <taxon>Vertebrata</taxon>
        <taxon>Euteleostomi</taxon>
        <taxon>Actinopterygii</taxon>
        <taxon>Neopterygii</taxon>
        <taxon>Teleostei</taxon>
        <taxon>Neoteleostei</taxon>
        <taxon>Acanthomorphata</taxon>
        <taxon>Carangaria</taxon>
        <taxon>Pleuronectiformes</taxon>
        <taxon>Pleuronectoidei</taxon>
        <taxon>Scophthalmidae</taxon>
        <taxon>Scophthalmus</taxon>
    </lineage>
</organism>
<keyword evidence="3" id="KW-1185">Reference proteome</keyword>
<accession>A0A2U9B1P3</accession>
<dbReference type="AlphaFoldDB" id="A0A2U9B1P3"/>
<sequence>MAFSQKDYIFSHTITKDSRAHQPVVFPINLRDLRLGECSPMFVIDSMSVTAYKRDTLERISAKFAVLNATKTRALTNDPCKLSLQWNVELGGSSSVKIAGTDGTPFHRSLPVYNEDSRQALLNALTFMMTESLRASEEAKGSLELIKAECSSKDFVVNCERSGIESTARVSVDNPGQPMLHLCLCTDGDNLAIIRKTTWFVDGITRMRGRGCDYLYPEQHGTISIPYQLDFIVSFYRTLGEYADNFAVVHTNAPHVKLLIESPSENVGYITGSLTLTVLYGTSVLGVYRNMNAGMRDIDQGEELDLEAAVAQFGHDTLMRRFSLGFEHAQRERH</sequence>
<feature type="transmembrane region" description="Helical" evidence="1">
    <location>
        <begin position="267"/>
        <end position="288"/>
    </location>
</feature>
<name>A0A2U9B1P3_SCOMX</name>
<evidence type="ECO:0000256" key="1">
    <source>
        <dbReference type="SAM" id="Phobius"/>
    </source>
</evidence>
<proteinExistence type="predicted"/>
<keyword evidence="1" id="KW-0812">Transmembrane</keyword>
<dbReference type="EMBL" id="CP026244">
    <property type="protein sequence ID" value="AWO97840.1"/>
    <property type="molecule type" value="Genomic_DNA"/>
</dbReference>
<gene>
    <name evidence="2" type="ORF">SMAX5B_007699</name>
</gene>
<keyword evidence="1" id="KW-1133">Transmembrane helix</keyword>
<protein>
    <submittedName>
        <fullName evidence="2">Uncharacterized protein</fullName>
    </submittedName>
</protein>
<keyword evidence="1" id="KW-0472">Membrane</keyword>
<dbReference type="Proteomes" id="UP000246464">
    <property type="component" value="Chromosome 2"/>
</dbReference>
<reference evidence="2 3" key="1">
    <citation type="submission" date="2017-12" db="EMBL/GenBank/DDBJ databases">
        <title>Integrating genomic resources of turbot (Scophthalmus maximus) in depth evaluation of genetic and physical mapping variation across individuals.</title>
        <authorList>
            <person name="Martinez P."/>
        </authorList>
    </citation>
    <scope>NUCLEOTIDE SEQUENCE [LARGE SCALE GENOMIC DNA]</scope>
</reference>
<evidence type="ECO:0000313" key="3">
    <source>
        <dbReference type="Proteomes" id="UP000246464"/>
    </source>
</evidence>
<evidence type="ECO:0000313" key="2">
    <source>
        <dbReference type="EMBL" id="AWO97840.1"/>
    </source>
</evidence>